<dbReference type="InterPro" id="IPR011330">
    <property type="entry name" value="Glyco_hydro/deAcase_b/a-brl"/>
</dbReference>
<evidence type="ECO:0000256" key="4">
    <source>
        <dbReference type="ARBA" id="ARBA00032976"/>
    </source>
</evidence>
<dbReference type="RefSeq" id="WP_038543766.1">
    <property type="nucleotide sequence ID" value="NZ_HG938355.1"/>
</dbReference>
<comment type="function">
    <text evidence="1">Is involved in generating a small heat-stable compound (Nod), an acylated oligomer of N-acetylglucosamine, that stimulates mitosis in various plant protoplasts.</text>
</comment>
<evidence type="ECO:0000259" key="5">
    <source>
        <dbReference type="PROSITE" id="PS51677"/>
    </source>
</evidence>
<evidence type="ECO:0000256" key="1">
    <source>
        <dbReference type="ARBA" id="ARBA00003236"/>
    </source>
</evidence>
<evidence type="ECO:0000313" key="7">
    <source>
        <dbReference type="Proteomes" id="UP000028186"/>
    </source>
</evidence>
<dbReference type="PROSITE" id="PS51677">
    <property type="entry name" value="NODB"/>
    <property type="match status" value="1"/>
</dbReference>
<dbReference type="GO" id="GO:0045493">
    <property type="term" value="P:xylan catabolic process"/>
    <property type="evidence" value="ECO:0007669"/>
    <property type="project" value="UniProtKB-KW"/>
</dbReference>
<reference evidence="7" key="1">
    <citation type="journal article" date="2014" name="BMC Genomics">
        <title>Genome sequencing of two Neorhizobium galegae strains reveals a noeT gene responsible for the unusual acetylation of the nodulation factors.</title>
        <authorList>
            <person name="Osterman J."/>
            <person name="Marsh J."/>
            <person name="Laine P.K."/>
            <person name="Zeng Z."/>
            <person name="Alatalo E."/>
            <person name="Sullivan J.T."/>
            <person name="Young J.P."/>
            <person name="Thomas-Oates J."/>
            <person name="Paulin L."/>
            <person name="Lindstrom K."/>
        </authorList>
    </citation>
    <scope>NUCLEOTIDE SEQUENCE [LARGE SCALE GENOMIC DNA]</scope>
    <source>
        <strain evidence="7">HAMBI 1141</strain>
    </source>
</reference>
<keyword evidence="6" id="KW-0119">Carbohydrate metabolism</keyword>
<dbReference type="PANTHER" id="PTHR47561:SF1">
    <property type="entry name" value="POLYSACCHARIDE DEACETYLASE FAMILY PROTEIN (AFU_ORTHOLOGUE AFUA_6G05030)"/>
    <property type="match status" value="1"/>
</dbReference>
<evidence type="ECO:0000313" key="6">
    <source>
        <dbReference type="EMBL" id="CDN54571.1"/>
    </source>
</evidence>
<dbReference type="SUPFAM" id="SSF88713">
    <property type="entry name" value="Glycoside hydrolase/deacetylase"/>
    <property type="match status" value="1"/>
</dbReference>
<dbReference type="Proteomes" id="UP000028186">
    <property type="component" value="Chromosome I"/>
</dbReference>
<dbReference type="PATRIC" id="fig|1028801.3.peg.2271"/>
<protein>
    <recommendedName>
        <fullName evidence="3">Chitooligosaccharide deacetylase</fullName>
    </recommendedName>
    <alternativeName>
        <fullName evidence="4">Nodulation protein B</fullName>
    </alternativeName>
</protein>
<keyword evidence="6" id="KW-0624">Polysaccharide degradation</keyword>
<dbReference type="GO" id="GO:0016810">
    <property type="term" value="F:hydrolase activity, acting on carbon-nitrogen (but not peptide) bonds"/>
    <property type="evidence" value="ECO:0007669"/>
    <property type="project" value="InterPro"/>
</dbReference>
<dbReference type="HOGENOM" id="CLU_029940_1_1_5"/>
<dbReference type="PANTHER" id="PTHR47561">
    <property type="entry name" value="POLYSACCHARIDE DEACETYLASE FAMILY PROTEIN (AFU_ORTHOLOGUE AFUA_6G05030)"/>
    <property type="match status" value="1"/>
</dbReference>
<keyword evidence="6" id="KW-0858">Xylan degradation</keyword>
<dbReference type="InterPro" id="IPR037950">
    <property type="entry name" value="PgdA-like"/>
</dbReference>
<name>A0A068T962_NEOGA</name>
<sequence>MEPWEWDEATWRGKVNKVRAGRSLKPKAWKDGARCAVALSFDSDHETNELRDGGESIGRMSQGQYGNRMGVPRILETLKNADVPATFFVPAVAALLYPDEQRRVIAEGHEIGLHGWIHEVNTKVPADKERELHFRAADTLEKITGIRPVGMRTPSWDFSYETLKIERELGLIYDSSLMADDDPYELVEDGEPTGLVELPVEWIRDDAVYFNMNRFTALRPYTPPTSVLDIFKREFDRAYIEGGLFLLTMHPHVSGYRSRIFVLEELIKHIQGHEGVWFGTHADIARFAKANGGA</sequence>
<evidence type="ECO:0000256" key="2">
    <source>
        <dbReference type="ARBA" id="ARBA00010973"/>
    </source>
</evidence>
<gene>
    <name evidence="6" type="ORF">RG1141_CH22320</name>
</gene>
<dbReference type="InterPro" id="IPR002509">
    <property type="entry name" value="NODB_dom"/>
</dbReference>
<dbReference type="Gene3D" id="3.20.20.370">
    <property type="entry name" value="Glycoside hydrolase/deacetylase"/>
    <property type="match status" value="1"/>
</dbReference>
<keyword evidence="6" id="KW-0326">Glycosidase</keyword>
<dbReference type="KEGG" id="ngl:RG1141_CH22320"/>
<comment type="similarity">
    <text evidence="2">Belongs to the polysaccharide deacetylase family.</text>
</comment>
<dbReference type="GO" id="GO:0016798">
    <property type="term" value="F:hydrolase activity, acting on glycosyl bonds"/>
    <property type="evidence" value="ECO:0007669"/>
    <property type="project" value="UniProtKB-KW"/>
</dbReference>
<organism evidence="6 7">
    <name type="scientific">Neorhizobium galegae bv. officinalis bv. officinalis str. HAMBI 1141</name>
    <dbReference type="NCBI Taxonomy" id="1028801"/>
    <lineage>
        <taxon>Bacteria</taxon>
        <taxon>Pseudomonadati</taxon>
        <taxon>Pseudomonadota</taxon>
        <taxon>Alphaproteobacteria</taxon>
        <taxon>Hyphomicrobiales</taxon>
        <taxon>Rhizobiaceae</taxon>
        <taxon>Rhizobium/Agrobacterium group</taxon>
        <taxon>Neorhizobium</taxon>
    </lineage>
</organism>
<accession>A0A068T962</accession>
<proteinExistence type="inferred from homology"/>
<dbReference type="CDD" id="cd10938">
    <property type="entry name" value="CE4_HpPgdA_like"/>
    <property type="match status" value="1"/>
</dbReference>
<dbReference type="EMBL" id="HG938355">
    <property type="protein sequence ID" value="CDN54571.1"/>
    <property type="molecule type" value="Genomic_DNA"/>
</dbReference>
<feature type="domain" description="NodB homology" evidence="5">
    <location>
        <begin position="55"/>
        <end position="279"/>
    </location>
</feature>
<dbReference type="AlphaFoldDB" id="A0A068T962"/>
<keyword evidence="6" id="KW-0378">Hydrolase</keyword>
<dbReference type="Pfam" id="PF01522">
    <property type="entry name" value="Polysacc_deac_1"/>
    <property type="match status" value="1"/>
</dbReference>
<evidence type="ECO:0000256" key="3">
    <source>
        <dbReference type="ARBA" id="ARBA00020071"/>
    </source>
</evidence>
<dbReference type="eggNOG" id="COG0726">
    <property type="taxonomic scope" value="Bacteria"/>
</dbReference>